<dbReference type="RefSeq" id="WP_012964020.1">
    <property type="nucleotide sequence ID" value="NC_013799.1"/>
</dbReference>
<reference evidence="1 2" key="1">
    <citation type="journal article" date="2010" name="J. Bacteriol.">
        <title>Complete genome sequence of the thermophilic, obligately chemolithoautotrophic hydrogen-oxidizing bacterium Hydrogenobacter thermophilus TK-6.</title>
        <authorList>
            <person name="Arai H."/>
            <person name="Kanbe H."/>
            <person name="Ishii M."/>
            <person name="Igarashi Y."/>
        </authorList>
    </citation>
    <scope>NUCLEOTIDE SEQUENCE [LARGE SCALE GENOMIC DNA]</scope>
    <source>
        <strain evidence="2">DSM 6534 / IAM 12695 / TK-6 [Tokyo]</strain>
    </source>
</reference>
<sequence>MDKEGSGNIWFSDNPDTLIEDYESVLEYPPELPDAYSHHNYWMLTDIRDSIERLGLSEDERVKALDRELIKKLKKYGPPAYREKERPDYWWWHLDKIYKGTYPEEKLPEHLRDLLK</sequence>
<gene>
    <name evidence="1" type="ordered locus">HTH_1389</name>
</gene>
<dbReference type="AlphaFoldDB" id="D3DJ38"/>
<protein>
    <submittedName>
        <fullName evidence="1">Uncharacterized protein</fullName>
    </submittedName>
</protein>
<dbReference type="KEGG" id="hth:HTH_1389"/>
<evidence type="ECO:0000313" key="1">
    <source>
        <dbReference type="EMBL" id="BAI69840.1"/>
    </source>
</evidence>
<dbReference type="OrthoDB" id="14397at2"/>
<accession>D3DJ38</accession>
<dbReference type="Proteomes" id="UP000002574">
    <property type="component" value="Chromosome"/>
</dbReference>
<dbReference type="eggNOG" id="ENOG50345N5">
    <property type="taxonomic scope" value="Bacteria"/>
</dbReference>
<evidence type="ECO:0000313" key="2">
    <source>
        <dbReference type="Proteomes" id="UP000002574"/>
    </source>
</evidence>
<organism evidence="1 2">
    <name type="scientific">Hydrogenobacter thermophilus (strain DSM 6534 / IAM 12695 / TK-6)</name>
    <dbReference type="NCBI Taxonomy" id="608538"/>
    <lineage>
        <taxon>Bacteria</taxon>
        <taxon>Pseudomonadati</taxon>
        <taxon>Aquificota</taxon>
        <taxon>Aquificia</taxon>
        <taxon>Aquificales</taxon>
        <taxon>Aquificaceae</taxon>
        <taxon>Hydrogenobacter</taxon>
    </lineage>
</organism>
<keyword evidence="2" id="KW-1185">Reference proteome</keyword>
<dbReference type="KEGG" id="hte:Hydth_1379"/>
<dbReference type="PATRIC" id="fig|608538.5.peg.1410"/>
<name>D3DJ38_HYDTT</name>
<dbReference type="EMBL" id="AP011112">
    <property type="protein sequence ID" value="BAI69840.1"/>
    <property type="molecule type" value="Genomic_DNA"/>
</dbReference>
<dbReference type="STRING" id="608538.HTH_1389"/>
<proteinExistence type="predicted"/>